<sequence length="397" mass="40425">MSLLTNTSAMTALQNLRSINKDLSTVQEQISTGKSVNNARDNAALFAISTVMSSDVKGFEAISQSLNLGSSAVSVARGAAEQVTELLTDMKGLIVSAQEDGVDRTKIQTDVAQLRNQIDSIVNAAQFNGLNFLKGSDSTDFLASLDRDSSGNVSPSSISITAQSLETAAGVAVAGLASTTTGVNGGGDSAAQLVANTNTFALDIEGTATFTAGDVYEVKIDGRKFAYEVQTGDDETNVGQGLTNLINDAGLTGIAAVFTPGDGTTDAQVDITNTSGGTVAIEANATDGSGGGLGNLAGLDVSTDAGAAAALVSIEGLIQTAVDASAEFGSAQKRIEIQDTFISDLTDALKTGIGALVDADLEEASARLQSLQVQQQLGIQALSIANQSPNSVLSLFR</sequence>
<keyword evidence="3" id="KW-0964">Secreted</keyword>
<comment type="similarity">
    <text evidence="1 3">Belongs to the bacterial flagellin family.</text>
</comment>
<keyword evidence="7" id="KW-1185">Reference proteome</keyword>
<keyword evidence="6" id="KW-0282">Flagellum</keyword>
<comment type="subcellular location">
    <subcellularLocation>
        <location evidence="3">Secreted</location>
    </subcellularLocation>
    <subcellularLocation>
        <location evidence="3">Bacterial flagellum</location>
    </subcellularLocation>
</comment>
<dbReference type="PANTHER" id="PTHR42792">
    <property type="entry name" value="FLAGELLIN"/>
    <property type="match status" value="1"/>
</dbReference>
<keyword evidence="6" id="KW-0969">Cilium</keyword>
<dbReference type="SUPFAM" id="SSF64518">
    <property type="entry name" value="Phase 1 flagellin"/>
    <property type="match status" value="1"/>
</dbReference>
<dbReference type="InterPro" id="IPR001492">
    <property type="entry name" value="Flagellin"/>
</dbReference>
<evidence type="ECO:0000259" key="5">
    <source>
        <dbReference type="Pfam" id="PF00700"/>
    </source>
</evidence>
<name>A0ABV3Z7C0_9PROT</name>
<keyword evidence="2 3" id="KW-0975">Bacterial flagellum</keyword>
<evidence type="ECO:0000256" key="1">
    <source>
        <dbReference type="ARBA" id="ARBA00005709"/>
    </source>
</evidence>
<dbReference type="PANTHER" id="PTHR42792:SF2">
    <property type="entry name" value="FLAGELLIN"/>
    <property type="match status" value="1"/>
</dbReference>
<comment type="caution">
    <text evidence="6">The sequence shown here is derived from an EMBL/GenBank/DDBJ whole genome shotgun (WGS) entry which is preliminary data.</text>
</comment>
<dbReference type="Pfam" id="PF00669">
    <property type="entry name" value="Flagellin_N"/>
    <property type="match status" value="1"/>
</dbReference>
<dbReference type="Proteomes" id="UP001560685">
    <property type="component" value="Unassembled WGS sequence"/>
</dbReference>
<protein>
    <recommendedName>
        <fullName evidence="3">Flagellin</fullName>
    </recommendedName>
</protein>
<dbReference type="EMBL" id="JBEHZE010000002">
    <property type="protein sequence ID" value="MEX6634706.1"/>
    <property type="molecule type" value="Genomic_DNA"/>
</dbReference>
<evidence type="ECO:0000256" key="3">
    <source>
        <dbReference type="RuleBase" id="RU362073"/>
    </source>
</evidence>
<accession>A0ABV3Z7C0</accession>
<gene>
    <name evidence="6" type="ORF">ABFZ84_14240</name>
</gene>
<evidence type="ECO:0000313" key="7">
    <source>
        <dbReference type="Proteomes" id="UP001560685"/>
    </source>
</evidence>
<organism evidence="6 7">
    <name type="scientific">Hyphococcus lacteus</name>
    <dbReference type="NCBI Taxonomy" id="3143536"/>
    <lineage>
        <taxon>Bacteria</taxon>
        <taxon>Pseudomonadati</taxon>
        <taxon>Pseudomonadota</taxon>
        <taxon>Alphaproteobacteria</taxon>
        <taxon>Parvularculales</taxon>
        <taxon>Parvularculaceae</taxon>
        <taxon>Hyphococcus</taxon>
    </lineage>
</organism>
<dbReference type="InterPro" id="IPR046358">
    <property type="entry name" value="Flagellin_C"/>
</dbReference>
<dbReference type="PRINTS" id="PR00207">
    <property type="entry name" value="FLAGELLIN"/>
</dbReference>
<reference evidence="6 7" key="1">
    <citation type="submission" date="2024-05" db="EMBL/GenBank/DDBJ databases">
        <title>Three bacterial strains, DH-69, EH-24, and ECK-19 isolated from coastal sediments.</title>
        <authorList>
            <person name="Ye Y.-Q."/>
            <person name="Du Z.-J."/>
        </authorList>
    </citation>
    <scope>NUCLEOTIDE SEQUENCE [LARGE SCALE GENOMIC DNA]</scope>
    <source>
        <strain evidence="6 7">ECK-19</strain>
    </source>
</reference>
<comment type="function">
    <text evidence="3">Flagellin is the subunit protein which polymerizes to form the filaments of bacterial flagella.</text>
</comment>
<evidence type="ECO:0000256" key="2">
    <source>
        <dbReference type="ARBA" id="ARBA00023143"/>
    </source>
</evidence>
<keyword evidence="6" id="KW-0966">Cell projection</keyword>
<feature type="domain" description="Flagellin C-terminal" evidence="5">
    <location>
        <begin position="314"/>
        <end position="396"/>
    </location>
</feature>
<feature type="domain" description="Flagellin N-terminal" evidence="4">
    <location>
        <begin position="5"/>
        <end position="136"/>
    </location>
</feature>
<proteinExistence type="inferred from homology"/>
<dbReference type="Gene3D" id="1.20.1330.10">
    <property type="entry name" value="f41 fragment of flagellin, N-terminal domain"/>
    <property type="match status" value="2"/>
</dbReference>
<dbReference type="InterPro" id="IPR001029">
    <property type="entry name" value="Flagellin_N"/>
</dbReference>
<evidence type="ECO:0000259" key="4">
    <source>
        <dbReference type="Pfam" id="PF00669"/>
    </source>
</evidence>
<dbReference type="RefSeq" id="WP_369314747.1">
    <property type="nucleotide sequence ID" value="NZ_JBEHZE010000002.1"/>
</dbReference>
<dbReference type="Pfam" id="PF00700">
    <property type="entry name" value="Flagellin_C"/>
    <property type="match status" value="1"/>
</dbReference>
<evidence type="ECO:0000313" key="6">
    <source>
        <dbReference type="EMBL" id="MEX6634706.1"/>
    </source>
</evidence>